<keyword evidence="2" id="KW-1185">Reference proteome</keyword>
<sequence length="99" mass="11382">MRNEEVIDIPFDKGEIIKEEPIQKVIDVPEDFKEKLNKLQVRLTEIGLAQDVIHIALERYAKDPNSGAFRIRAETARANIFNKQLKLGTIKTLLSNMCF</sequence>
<accession>A0ABX8H573</accession>
<evidence type="ECO:0000313" key="2">
    <source>
        <dbReference type="Proteomes" id="UP000682802"/>
    </source>
</evidence>
<reference evidence="1 2" key="1">
    <citation type="submission" date="2021-05" db="EMBL/GenBank/DDBJ databases">
        <title>Comparative genomic studies on the polysaccharide-degrading batcterial strains of the Flammeovirga genus.</title>
        <authorList>
            <person name="Zewei F."/>
            <person name="Zheng Z."/>
            <person name="Yu L."/>
            <person name="Ruyue G."/>
            <person name="Yanhong M."/>
            <person name="Yuanyuan C."/>
            <person name="Jingyan G."/>
            <person name="Wenjun H."/>
        </authorList>
    </citation>
    <scope>NUCLEOTIDE SEQUENCE [LARGE SCALE GENOMIC DNA]</scope>
    <source>
        <strain evidence="1 2">YS10</strain>
        <plasmid evidence="1 2">p2</plasmid>
    </source>
</reference>
<dbReference type="EMBL" id="CP076131">
    <property type="protein sequence ID" value="QWG10784.1"/>
    <property type="molecule type" value="Genomic_DNA"/>
</dbReference>
<dbReference type="RefSeq" id="WP_144077386.1">
    <property type="nucleotide sequence ID" value="NZ_CP076131.1"/>
</dbReference>
<protein>
    <submittedName>
        <fullName evidence="1">Uncharacterized protein</fullName>
    </submittedName>
</protein>
<name>A0ABX8H573_9BACT</name>
<evidence type="ECO:0000313" key="1">
    <source>
        <dbReference type="EMBL" id="QWG10784.1"/>
    </source>
</evidence>
<gene>
    <name evidence="1" type="ORF">KM029_26620</name>
</gene>
<geneLocation type="plasmid" evidence="1 2">
    <name>p2</name>
</geneLocation>
<dbReference type="Proteomes" id="UP000682802">
    <property type="component" value="Plasmid p2"/>
</dbReference>
<keyword evidence="1" id="KW-0614">Plasmid</keyword>
<organism evidence="1 2">
    <name type="scientific">Flammeovirga kamogawensis</name>
    <dbReference type="NCBI Taxonomy" id="373891"/>
    <lineage>
        <taxon>Bacteria</taxon>
        <taxon>Pseudomonadati</taxon>
        <taxon>Bacteroidota</taxon>
        <taxon>Cytophagia</taxon>
        <taxon>Cytophagales</taxon>
        <taxon>Flammeovirgaceae</taxon>
        <taxon>Flammeovirga</taxon>
    </lineage>
</organism>
<proteinExistence type="predicted"/>